<feature type="transmembrane region" description="Helical" evidence="10">
    <location>
        <begin position="233"/>
        <end position="256"/>
    </location>
</feature>
<dbReference type="PRINTS" id="PR00164">
    <property type="entry name" value="ABC2TRNSPORT"/>
</dbReference>
<proteinExistence type="inferred from homology"/>
<dbReference type="InterPro" id="IPR000412">
    <property type="entry name" value="ABC_2_transport"/>
</dbReference>
<feature type="domain" description="ABC-2 type transporter transmembrane" evidence="11">
    <location>
        <begin position="23"/>
        <end position="227"/>
    </location>
</feature>
<reference evidence="12 13" key="1">
    <citation type="submission" date="2016-11" db="EMBL/GenBank/DDBJ databases">
        <authorList>
            <person name="Varghese N."/>
            <person name="Submissions S."/>
        </authorList>
    </citation>
    <scope>NUCLEOTIDE SEQUENCE [LARGE SCALE GENOMIC DNA]</scope>
    <source>
        <strain evidence="12 13">DSM 29620</strain>
    </source>
</reference>
<dbReference type="GO" id="GO:0043190">
    <property type="term" value="C:ATP-binding cassette (ABC) transporter complex"/>
    <property type="evidence" value="ECO:0007669"/>
    <property type="project" value="InterPro"/>
</dbReference>
<feature type="transmembrane region" description="Helical" evidence="10">
    <location>
        <begin position="118"/>
        <end position="140"/>
    </location>
</feature>
<sequence>MSDTTPIPRTRPRRLAGVRTIPALILREMATTYGRSPGGYLWAVLEPVAGIALLSLVFSVGFQAPALGISFPMFYATGMIPFIFFTDVTGKLAQAINFSRALLAYPCVTFLDAILARFLLNAATQVMVGYIVLAGLLFSFETRAVLNPHAIMAAYAMLAVLSFGVGTINCFLMTRFPVWQRVWSVAMRPMFIVSCIFFLFETIPQPYRDYLWFNPLVHVTGIMRRGFYPSYDAAYASPAYVIGLGLGLGVAGLLFLRRYHRTLIDG</sequence>
<evidence type="ECO:0000256" key="2">
    <source>
        <dbReference type="ARBA" id="ARBA00007783"/>
    </source>
</evidence>
<keyword evidence="4" id="KW-1003">Cell membrane</keyword>
<evidence type="ECO:0000313" key="12">
    <source>
        <dbReference type="EMBL" id="SHJ41726.1"/>
    </source>
</evidence>
<dbReference type="GO" id="GO:0015774">
    <property type="term" value="P:polysaccharide transport"/>
    <property type="evidence" value="ECO:0007669"/>
    <property type="project" value="UniProtKB-KW"/>
</dbReference>
<feature type="transmembrane region" description="Helical" evidence="10">
    <location>
        <begin position="39"/>
        <end position="60"/>
    </location>
</feature>
<evidence type="ECO:0000256" key="9">
    <source>
        <dbReference type="ARBA" id="ARBA00023136"/>
    </source>
</evidence>
<dbReference type="Pfam" id="PF01061">
    <property type="entry name" value="ABC2_membrane"/>
    <property type="match status" value="1"/>
</dbReference>
<feature type="transmembrane region" description="Helical" evidence="10">
    <location>
        <begin position="67"/>
        <end position="86"/>
    </location>
</feature>
<dbReference type="AlphaFoldDB" id="A0A1H0CQX1"/>
<keyword evidence="9 10" id="KW-0472">Membrane</keyword>
<evidence type="ECO:0000256" key="5">
    <source>
        <dbReference type="ARBA" id="ARBA00022597"/>
    </source>
</evidence>
<dbReference type="PANTHER" id="PTHR30413:SF10">
    <property type="entry name" value="CAPSULE POLYSACCHARIDE EXPORT INNER-MEMBRANE PROTEIN CTRC"/>
    <property type="match status" value="1"/>
</dbReference>
<name>A0A1H0CQX1_9RHOB</name>
<gene>
    <name evidence="12" type="ORF">SAMN05444142_101182</name>
</gene>
<keyword evidence="3" id="KW-0813">Transport</keyword>
<dbReference type="InterPro" id="IPR013525">
    <property type="entry name" value="ABC2_TM"/>
</dbReference>
<evidence type="ECO:0000259" key="11">
    <source>
        <dbReference type="Pfam" id="PF01061"/>
    </source>
</evidence>
<organism evidence="12 13">
    <name type="scientific">Lutimaribacter pacificus</name>
    <dbReference type="NCBI Taxonomy" id="391948"/>
    <lineage>
        <taxon>Bacteria</taxon>
        <taxon>Pseudomonadati</taxon>
        <taxon>Pseudomonadota</taxon>
        <taxon>Alphaproteobacteria</taxon>
        <taxon>Rhodobacterales</taxon>
        <taxon>Roseobacteraceae</taxon>
        <taxon>Lutimaribacter</taxon>
    </lineage>
</organism>
<keyword evidence="8" id="KW-0625">Polysaccharide transport</keyword>
<dbReference type="OrthoDB" id="8479094at2"/>
<evidence type="ECO:0000256" key="1">
    <source>
        <dbReference type="ARBA" id="ARBA00004651"/>
    </source>
</evidence>
<keyword evidence="13" id="KW-1185">Reference proteome</keyword>
<accession>A0A1H0CQX1</accession>
<keyword evidence="5" id="KW-0762">Sugar transport</keyword>
<keyword evidence="7 10" id="KW-1133">Transmembrane helix</keyword>
<evidence type="ECO:0000256" key="10">
    <source>
        <dbReference type="SAM" id="Phobius"/>
    </source>
</evidence>
<keyword evidence="6 10" id="KW-0812">Transmembrane</keyword>
<evidence type="ECO:0000313" key="13">
    <source>
        <dbReference type="Proteomes" id="UP000324252"/>
    </source>
</evidence>
<evidence type="ECO:0000256" key="8">
    <source>
        <dbReference type="ARBA" id="ARBA00023047"/>
    </source>
</evidence>
<dbReference type="Proteomes" id="UP000324252">
    <property type="component" value="Unassembled WGS sequence"/>
</dbReference>
<evidence type="ECO:0000256" key="7">
    <source>
        <dbReference type="ARBA" id="ARBA00022989"/>
    </source>
</evidence>
<comment type="subcellular location">
    <subcellularLocation>
        <location evidence="1">Cell membrane</location>
        <topology evidence="1">Multi-pass membrane protein</topology>
    </subcellularLocation>
</comment>
<dbReference type="RefSeq" id="WP_149786903.1">
    <property type="nucleotide sequence ID" value="NZ_FNIO01000001.1"/>
</dbReference>
<dbReference type="GO" id="GO:0140359">
    <property type="term" value="F:ABC-type transporter activity"/>
    <property type="evidence" value="ECO:0007669"/>
    <property type="project" value="InterPro"/>
</dbReference>
<dbReference type="GO" id="GO:0015920">
    <property type="term" value="P:lipopolysaccharide transport"/>
    <property type="evidence" value="ECO:0007669"/>
    <property type="project" value="TreeGrafter"/>
</dbReference>
<evidence type="ECO:0000256" key="3">
    <source>
        <dbReference type="ARBA" id="ARBA00022448"/>
    </source>
</evidence>
<dbReference type="PANTHER" id="PTHR30413">
    <property type="entry name" value="INNER MEMBRANE TRANSPORT PERMEASE"/>
    <property type="match status" value="1"/>
</dbReference>
<comment type="similarity">
    <text evidence="2">Belongs to the ABC-2 integral membrane protein family.</text>
</comment>
<feature type="transmembrane region" description="Helical" evidence="10">
    <location>
        <begin position="152"/>
        <end position="173"/>
    </location>
</feature>
<protein>
    <submittedName>
        <fullName evidence="12">Capsular polysaccharide transport system permease protein</fullName>
    </submittedName>
</protein>
<evidence type="ECO:0000256" key="6">
    <source>
        <dbReference type="ARBA" id="ARBA00022692"/>
    </source>
</evidence>
<evidence type="ECO:0000256" key="4">
    <source>
        <dbReference type="ARBA" id="ARBA00022475"/>
    </source>
</evidence>
<feature type="transmembrane region" description="Helical" evidence="10">
    <location>
        <begin position="185"/>
        <end position="203"/>
    </location>
</feature>
<dbReference type="EMBL" id="FQZZ01000001">
    <property type="protein sequence ID" value="SHJ41726.1"/>
    <property type="molecule type" value="Genomic_DNA"/>
</dbReference>